<accession>A0AAV9U5U4</accession>
<proteinExistence type="predicted"/>
<feature type="region of interest" description="Disordered" evidence="1">
    <location>
        <begin position="1"/>
        <end position="27"/>
    </location>
</feature>
<feature type="compositionally biased region" description="Basic and acidic residues" evidence="1">
    <location>
        <begin position="172"/>
        <end position="182"/>
    </location>
</feature>
<dbReference type="AlphaFoldDB" id="A0AAV9U5U4"/>
<comment type="caution">
    <text evidence="2">The sequence shown here is derived from an EMBL/GenBank/DDBJ whole genome shotgun (WGS) entry which is preliminary data.</text>
</comment>
<sequence>MSLSSFMNKLEQKVTGHRGSSNTEPVPQNAHHIYAQDQAQPSNTYHMHGNPSGPNAYYGNPQAPNAYYGNPPMNSYYGPPAPSSAYYGPPNPSNTYYGGPPPQPPVQNTSYGYPPAHPTSVPTSSRTRTFNLSSSSSGSSTTAKDAATDQIVYVVRYPSTSSYSNKTGKPKSGMEQELHAGGKDGPLLGGVKRSETTGKVSVQIGDKLQKLKNQSGSKCGFVAPDGRNCEWRPGKEKGAYKLVDVASGQELGSFEPYEDMVSSSKIGTFEVQTAGGEEWVQTAFVTLAALMERKAGETVAKEVIKAIIGI</sequence>
<gene>
    <name evidence="2" type="ORF">TWF696_001808</name>
</gene>
<feature type="region of interest" description="Disordered" evidence="1">
    <location>
        <begin position="92"/>
        <end position="145"/>
    </location>
</feature>
<name>A0AAV9U5U4_9PEZI</name>
<keyword evidence="3" id="KW-1185">Reference proteome</keyword>
<feature type="compositionally biased region" description="Low complexity" evidence="1">
    <location>
        <begin position="118"/>
        <end position="142"/>
    </location>
</feature>
<reference evidence="2 3" key="1">
    <citation type="submission" date="2019-10" db="EMBL/GenBank/DDBJ databases">
        <authorList>
            <person name="Palmer J.M."/>
        </authorList>
    </citation>
    <scope>NUCLEOTIDE SEQUENCE [LARGE SCALE GENOMIC DNA]</scope>
    <source>
        <strain evidence="2 3">TWF696</strain>
    </source>
</reference>
<organism evidence="2 3">
    <name type="scientific">Orbilia brochopaga</name>
    <dbReference type="NCBI Taxonomy" id="3140254"/>
    <lineage>
        <taxon>Eukaryota</taxon>
        <taxon>Fungi</taxon>
        <taxon>Dikarya</taxon>
        <taxon>Ascomycota</taxon>
        <taxon>Pezizomycotina</taxon>
        <taxon>Orbiliomycetes</taxon>
        <taxon>Orbiliales</taxon>
        <taxon>Orbiliaceae</taxon>
        <taxon>Orbilia</taxon>
    </lineage>
</organism>
<dbReference type="Proteomes" id="UP001375240">
    <property type="component" value="Unassembled WGS sequence"/>
</dbReference>
<protein>
    <submittedName>
        <fullName evidence="2">Uncharacterized protein</fullName>
    </submittedName>
</protein>
<dbReference type="EMBL" id="JAVHNQ010000011">
    <property type="protein sequence ID" value="KAK6336247.1"/>
    <property type="molecule type" value="Genomic_DNA"/>
</dbReference>
<evidence type="ECO:0000313" key="3">
    <source>
        <dbReference type="Proteomes" id="UP001375240"/>
    </source>
</evidence>
<feature type="region of interest" description="Disordered" evidence="1">
    <location>
        <begin position="160"/>
        <end position="193"/>
    </location>
</feature>
<evidence type="ECO:0000313" key="2">
    <source>
        <dbReference type="EMBL" id="KAK6336247.1"/>
    </source>
</evidence>
<evidence type="ECO:0000256" key="1">
    <source>
        <dbReference type="SAM" id="MobiDB-lite"/>
    </source>
</evidence>